<dbReference type="SUPFAM" id="SSF56954">
    <property type="entry name" value="Outer membrane efflux proteins (OEP)"/>
    <property type="match status" value="1"/>
</dbReference>
<comment type="caution">
    <text evidence="9">The sequence shown here is derived from an EMBL/GenBank/DDBJ whole genome shotgun (WGS) entry which is preliminary data.</text>
</comment>
<accession>A0ABU0HPL4</accession>
<keyword evidence="6" id="KW-0472">Membrane</keyword>
<sequence length="459" mass="49876">MKPDHPGGGFGRPRNATRSAAKPAPLRTVLTAAGLAAAGLLGAAEAGADAQSLSETMHWALRSSFDKKADDERQAAAEARMLSSYEAFLPEAAYVINHRLDSTIRYKPDVYTDPSNPTGTDTVGRRQPSGDGFQLTLPLFDGFRRSNTLEAARSAVAAGRGLQDVKTQQILLETASAYLAVLRDRAVVRLREAAIADVAKVARSVAARREVHDATNAELALAESRVIAAQAALEQARANLLASDAELERLAGPDANPSALPDVPNRLLPKSLDELRAVLLGESPRLIAARLDAESADYLAKAAYARFSPQLNLQFNHTRRGWVSNTPYKVVDTTTMLQAVVPLYQPGEFGDLARDQALARQKSYETLDLERRVVAEATVAFTQRRSSLQQVAQASERVRKLIRAVQGRQMELRLGTMTILDTLNTVGELADARIAKINLEYSRDRATYALAAAMNRLRV</sequence>
<protein>
    <submittedName>
        <fullName evidence="9">Outer membrane protein TolC</fullName>
    </submittedName>
</protein>
<organism evidence="9 10">
    <name type="scientific">Methylobacterium persicinum</name>
    <dbReference type="NCBI Taxonomy" id="374426"/>
    <lineage>
        <taxon>Bacteria</taxon>
        <taxon>Pseudomonadati</taxon>
        <taxon>Pseudomonadota</taxon>
        <taxon>Alphaproteobacteria</taxon>
        <taxon>Hyphomicrobiales</taxon>
        <taxon>Methylobacteriaceae</taxon>
        <taxon>Methylobacterium</taxon>
    </lineage>
</organism>
<dbReference type="RefSeq" id="WP_238250589.1">
    <property type="nucleotide sequence ID" value="NZ_BPQX01000043.1"/>
</dbReference>
<dbReference type="Proteomes" id="UP001236369">
    <property type="component" value="Unassembled WGS sequence"/>
</dbReference>
<dbReference type="Gene3D" id="1.20.1600.10">
    <property type="entry name" value="Outer membrane efflux proteins (OEP)"/>
    <property type="match status" value="1"/>
</dbReference>
<evidence type="ECO:0000256" key="8">
    <source>
        <dbReference type="SAM" id="MobiDB-lite"/>
    </source>
</evidence>
<feature type="region of interest" description="Disordered" evidence="8">
    <location>
        <begin position="1"/>
        <end position="23"/>
    </location>
</feature>
<dbReference type="EMBL" id="JAUSVV010000010">
    <property type="protein sequence ID" value="MDQ0444225.1"/>
    <property type="molecule type" value="Genomic_DNA"/>
</dbReference>
<dbReference type="InterPro" id="IPR051906">
    <property type="entry name" value="TolC-like"/>
</dbReference>
<evidence type="ECO:0000256" key="1">
    <source>
        <dbReference type="ARBA" id="ARBA00004442"/>
    </source>
</evidence>
<dbReference type="InterPro" id="IPR003423">
    <property type="entry name" value="OMP_efflux"/>
</dbReference>
<evidence type="ECO:0000256" key="5">
    <source>
        <dbReference type="ARBA" id="ARBA00022692"/>
    </source>
</evidence>
<dbReference type="PANTHER" id="PTHR30026">
    <property type="entry name" value="OUTER MEMBRANE PROTEIN TOLC"/>
    <property type="match status" value="1"/>
</dbReference>
<evidence type="ECO:0000313" key="9">
    <source>
        <dbReference type="EMBL" id="MDQ0444225.1"/>
    </source>
</evidence>
<evidence type="ECO:0000256" key="7">
    <source>
        <dbReference type="ARBA" id="ARBA00023237"/>
    </source>
</evidence>
<gene>
    <name evidence="9" type="ORF">QO016_003735</name>
</gene>
<feature type="compositionally biased region" description="Gly residues" evidence="8">
    <location>
        <begin position="1"/>
        <end position="11"/>
    </location>
</feature>
<keyword evidence="3" id="KW-0813">Transport</keyword>
<keyword evidence="5" id="KW-0812">Transmembrane</keyword>
<reference evidence="9 10" key="1">
    <citation type="submission" date="2023-07" db="EMBL/GenBank/DDBJ databases">
        <title>Genomic Encyclopedia of Type Strains, Phase IV (KMG-IV): sequencing the most valuable type-strain genomes for metagenomic binning, comparative biology and taxonomic classification.</title>
        <authorList>
            <person name="Goeker M."/>
        </authorList>
    </citation>
    <scope>NUCLEOTIDE SEQUENCE [LARGE SCALE GENOMIC DNA]</scope>
    <source>
        <strain evidence="9 10">DSM 19562</strain>
    </source>
</reference>
<feature type="region of interest" description="Disordered" evidence="8">
    <location>
        <begin position="109"/>
        <end position="128"/>
    </location>
</feature>
<evidence type="ECO:0000256" key="2">
    <source>
        <dbReference type="ARBA" id="ARBA00007613"/>
    </source>
</evidence>
<name>A0ABU0HPL4_9HYPH</name>
<dbReference type="PANTHER" id="PTHR30026:SF22">
    <property type="entry name" value="OUTER MEMBRANE EFFLUX PROTEIN"/>
    <property type="match status" value="1"/>
</dbReference>
<keyword evidence="7" id="KW-0998">Cell outer membrane</keyword>
<keyword evidence="4" id="KW-1134">Transmembrane beta strand</keyword>
<comment type="similarity">
    <text evidence="2">Belongs to the outer membrane factor (OMF) (TC 1.B.17) family.</text>
</comment>
<evidence type="ECO:0000256" key="6">
    <source>
        <dbReference type="ARBA" id="ARBA00023136"/>
    </source>
</evidence>
<keyword evidence="10" id="KW-1185">Reference proteome</keyword>
<evidence type="ECO:0000313" key="10">
    <source>
        <dbReference type="Proteomes" id="UP001236369"/>
    </source>
</evidence>
<proteinExistence type="inferred from homology"/>
<evidence type="ECO:0000256" key="4">
    <source>
        <dbReference type="ARBA" id="ARBA00022452"/>
    </source>
</evidence>
<comment type="subcellular location">
    <subcellularLocation>
        <location evidence="1">Cell outer membrane</location>
    </subcellularLocation>
</comment>
<dbReference type="Pfam" id="PF02321">
    <property type="entry name" value="OEP"/>
    <property type="match status" value="2"/>
</dbReference>
<evidence type="ECO:0000256" key="3">
    <source>
        <dbReference type="ARBA" id="ARBA00022448"/>
    </source>
</evidence>